<dbReference type="InParanoid" id="A0A1C7NML2"/>
<gene>
    <name evidence="1" type="ORF">A0J61_03444</name>
</gene>
<comment type="caution">
    <text evidence="1">The sequence shown here is derived from an EMBL/GenBank/DDBJ whole genome shotgun (WGS) entry which is preliminary data.</text>
</comment>
<name>A0A1C7NML2_9FUNG</name>
<dbReference type="AlphaFoldDB" id="A0A1C7NML2"/>
<protein>
    <submittedName>
        <fullName evidence="1">Uncharacterized protein</fullName>
    </submittedName>
</protein>
<dbReference type="OrthoDB" id="2232221at2759"/>
<sequence length="288" mass="33080">MTTKVDNLNNAGLQEPTHFCVQQQNSEEHKQTWRLLQRSLERKYQCFMAQLVELQSQLEIIKLDTSISFQSLSAGTYSQTTSSLQLGQLERRLEGHQHSLNQLILSLVKDELVTSKPRSKPSVIPKESDQSSVFSFCESETDQQNEGDWYCSLSDYPVRPRRKRKLYHVSKQQKFTQDSICLDTTSTVSSLAVGDNQLVDLDHRNALDETLSFLDKLASDTDDGGFRYDMCRLLEAEETKDFDDTIQTVHKVNLIQRILYASLRWARYTLVLALAIMINLKKGPHLFP</sequence>
<accession>A0A1C7NML2</accession>
<dbReference type="Proteomes" id="UP000093000">
    <property type="component" value="Unassembled WGS sequence"/>
</dbReference>
<dbReference type="EMBL" id="LUGH01000148">
    <property type="protein sequence ID" value="OBZ88504.1"/>
    <property type="molecule type" value="Genomic_DNA"/>
</dbReference>
<evidence type="ECO:0000313" key="1">
    <source>
        <dbReference type="EMBL" id="OBZ88504.1"/>
    </source>
</evidence>
<evidence type="ECO:0000313" key="2">
    <source>
        <dbReference type="Proteomes" id="UP000093000"/>
    </source>
</evidence>
<organism evidence="1 2">
    <name type="scientific">Choanephora cucurbitarum</name>
    <dbReference type="NCBI Taxonomy" id="101091"/>
    <lineage>
        <taxon>Eukaryota</taxon>
        <taxon>Fungi</taxon>
        <taxon>Fungi incertae sedis</taxon>
        <taxon>Mucoromycota</taxon>
        <taxon>Mucoromycotina</taxon>
        <taxon>Mucoromycetes</taxon>
        <taxon>Mucorales</taxon>
        <taxon>Mucorineae</taxon>
        <taxon>Choanephoraceae</taxon>
        <taxon>Choanephoroideae</taxon>
        <taxon>Choanephora</taxon>
    </lineage>
</organism>
<keyword evidence="2" id="KW-1185">Reference proteome</keyword>
<reference evidence="1 2" key="1">
    <citation type="submission" date="2016-03" db="EMBL/GenBank/DDBJ databases">
        <title>Choanephora cucurbitarum.</title>
        <authorList>
            <person name="Min B."/>
            <person name="Park H."/>
            <person name="Park J.-H."/>
            <person name="Shin H.-D."/>
            <person name="Choi I.-G."/>
        </authorList>
    </citation>
    <scope>NUCLEOTIDE SEQUENCE [LARGE SCALE GENOMIC DNA]</scope>
    <source>
        <strain evidence="1 2">KUS-F28377</strain>
    </source>
</reference>
<proteinExistence type="predicted"/>